<protein>
    <submittedName>
        <fullName evidence="4">SLAIN motif-containing protein-like</fullName>
    </submittedName>
</protein>
<dbReference type="AlphaFoldDB" id="A0A665WP14"/>
<organism evidence="4 5">
    <name type="scientific">Echeneis naucrates</name>
    <name type="common">Live sharksucker</name>
    <dbReference type="NCBI Taxonomy" id="173247"/>
    <lineage>
        <taxon>Eukaryota</taxon>
        <taxon>Metazoa</taxon>
        <taxon>Chordata</taxon>
        <taxon>Craniata</taxon>
        <taxon>Vertebrata</taxon>
        <taxon>Euteleostomi</taxon>
        <taxon>Actinopterygii</taxon>
        <taxon>Neopterygii</taxon>
        <taxon>Teleostei</taxon>
        <taxon>Neoteleostei</taxon>
        <taxon>Acanthomorphata</taxon>
        <taxon>Carangaria</taxon>
        <taxon>Carangiformes</taxon>
        <taxon>Echeneidae</taxon>
        <taxon>Echeneis</taxon>
    </lineage>
</organism>
<reference evidence="4" key="3">
    <citation type="submission" date="2025-09" db="UniProtKB">
        <authorList>
            <consortium name="Ensembl"/>
        </authorList>
    </citation>
    <scope>IDENTIFICATION</scope>
</reference>
<proteinExistence type="inferred from homology"/>
<dbReference type="GO" id="GO:0007020">
    <property type="term" value="P:microtubule nucleation"/>
    <property type="evidence" value="ECO:0007669"/>
    <property type="project" value="TreeGrafter"/>
</dbReference>
<evidence type="ECO:0000313" key="4">
    <source>
        <dbReference type="Ensembl" id="ENSENLP00000045849.1"/>
    </source>
</evidence>
<reference evidence="4" key="2">
    <citation type="submission" date="2025-08" db="UniProtKB">
        <authorList>
            <consortium name="Ensembl"/>
        </authorList>
    </citation>
    <scope>IDENTIFICATION</scope>
</reference>
<dbReference type="InterPro" id="IPR026179">
    <property type="entry name" value="Slain"/>
</dbReference>
<dbReference type="OrthoDB" id="6347145at2759"/>
<dbReference type="GeneID" id="115054822"/>
<sequence length="460" mass="51227">MKKMEVQDQLRSKWSHYFCTQLKDNSARLEGSSEPYSSIWTNTEPARFQSSNTRSFAMDARIRLDYLKSGCKSPLPCCAIDGTLHNYNCDKDTEPKEEESALDLVELLDVEEDEQDEESWLYESPRKLETVEKTQSALRWCRHVLDNPSPEMEAACRLLIHRLDERSSSNFYKRPVCPLTGNDAICSPVDRSSFNSAQTTSGGLDNSDLSVSHDSINTNYRLEDITDVHIMARIQEASLRQDCVSSSAVASPRRCPESAVKLLSYFNSTEENVDDFTPRNAAECSSSSYWQPALLSPRSSSSLLSPAAKQSSQSPKLATLHQQVTQFKLFKLTQNQGWTKSPARTSLRSLQAVRNSRSVETDGCNLTDHIIQPPSGSSSISRCSQSPSAARMNSNVSLPSSRDSSIRVTSMKKLQRSQSLSPCRIPHPAKGCLSFNGRVFASPETLSTVAWTRNGPSARQ</sequence>
<dbReference type="GO" id="GO:0031116">
    <property type="term" value="P:positive regulation of microtubule polymerization"/>
    <property type="evidence" value="ECO:0007669"/>
    <property type="project" value="TreeGrafter"/>
</dbReference>
<reference evidence="4" key="1">
    <citation type="submission" date="2021-04" db="EMBL/GenBank/DDBJ databases">
        <authorList>
            <consortium name="Wellcome Sanger Institute Data Sharing"/>
        </authorList>
    </citation>
    <scope>NUCLEOTIDE SEQUENCE [LARGE SCALE GENOMIC DNA]</scope>
</reference>
<dbReference type="PANTHER" id="PTHR22406:SF5">
    <property type="entry name" value="SLAIN MOTIF-CONTAINING PROTEIN-LIKE"/>
    <property type="match status" value="1"/>
</dbReference>
<dbReference type="PANTHER" id="PTHR22406">
    <property type="entry name" value="NASCENT POLYPEPTIDE-ASSOCIATED COMPLEX SUBUNIT ALPHA, MUSCLE-SPECIFIC FORM"/>
    <property type="match status" value="1"/>
</dbReference>
<keyword evidence="2" id="KW-0175">Coiled coil</keyword>
<dbReference type="GO" id="GO:0035371">
    <property type="term" value="C:microtubule plus-end"/>
    <property type="evidence" value="ECO:0007669"/>
    <property type="project" value="TreeGrafter"/>
</dbReference>
<dbReference type="GO" id="GO:0031122">
    <property type="term" value="P:cytoplasmic microtubule organization"/>
    <property type="evidence" value="ECO:0007669"/>
    <property type="project" value="TreeGrafter"/>
</dbReference>
<feature type="region of interest" description="Disordered" evidence="3">
    <location>
        <begin position="373"/>
        <end position="404"/>
    </location>
</feature>
<evidence type="ECO:0000256" key="1">
    <source>
        <dbReference type="ARBA" id="ARBA00006652"/>
    </source>
</evidence>
<gene>
    <name evidence="4" type="primary">LOC115054822</name>
</gene>
<dbReference type="InParanoid" id="A0A665WP14"/>
<evidence type="ECO:0000256" key="3">
    <source>
        <dbReference type="SAM" id="MobiDB-lite"/>
    </source>
</evidence>
<dbReference type="RefSeq" id="XP_029376124.1">
    <property type="nucleotide sequence ID" value="XM_029520264.1"/>
</dbReference>
<feature type="compositionally biased region" description="Polar residues" evidence="3">
    <location>
        <begin position="391"/>
        <end position="404"/>
    </location>
</feature>
<name>A0A665WP14_ECHNA</name>
<evidence type="ECO:0000256" key="2">
    <source>
        <dbReference type="ARBA" id="ARBA00023054"/>
    </source>
</evidence>
<dbReference type="Pfam" id="PF15301">
    <property type="entry name" value="SLAIN"/>
    <property type="match status" value="2"/>
</dbReference>
<dbReference type="OMA" id="GQPANTH"/>
<evidence type="ECO:0000313" key="5">
    <source>
        <dbReference type="Proteomes" id="UP000472264"/>
    </source>
</evidence>
<dbReference type="Proteomes" id="UP000472264">
    <property type="component" value="Chromosome 14"/>
</dbReference>
<keyword evidence="5" id="KW-1185">Reference proteome</keyword>
<accession>A0A665WP14</accession>
<comment type="similarity">
    <text evidence="1">Belongs to the SLAIN motif-containing family.</text>
</comment>
<dbReference type="Ensembl" id="ENSENLT00000046977.1">
    <property type="protein sequence ID" value="ENSENLP00000045849.1"/>
    <property type="gene ID" value="ENSENLG00000019478.1"/>
</dbReference>
<feature type="compositionally biased region" description="Low complexity" evidence="3">
    <location>
        <begin position="373"/>
        <end position="388"/>
    </location>
</feature>